<dbReference type="AlphaFoldDB" id="A0A919XES2"/>
<dbReference type="RefSeq" id="WP_160037698.1">
    <property type="nucleotide sequence ID" value="NZ_BORQ01000001.1"/>
</dbReference>
<gene>
    <name evidence="2" type="ORF">J2TS6_07960</name>
</gene>
<dbReference type="Proteomes" id="UP000679779">
    <property type="component" value="Unassembled WGS sequence"/>
</dbReference>
<dbReference type="PANTHER" id="PTHR37305">
    <property type="entry name" value="INTEGRAL MEMBRANE PROTEIN-RELATED"/>
    <property type="match status" value="1"/>
</dbReference>
<reference evidence="2" key="1">
    <citation type="submission" date="2021-03" db="EMBL/GenBank/DDBJ databases">
        <title>Antimicrobial resistance genes in bacteria isolated from Japanese honey, and their potential for conferring macrolide and lincosamide resistance in the American foulbrood pathogen Paenibacillus larvae.</title>
        <authorList>
            <person name="Okamoto M."/>
            <person name="Kumagai M."/>
            <person name="Kanamori H."/>
            <person name="Takamatsu D."/>
        </authorList>
    </citation>
    <scope>NUCLEOTIDE SEQUENCE</scope>
    <source>
        <strain evidence="2">J2TS6</strain>
    </source>
</reference>
<accession>A0A919XES2</accession>
<proteinExistence type="predicted"/>
<keyword evidence="3" id="KW-1185">Reference proteome</keyword>
<evidence type="ECO:0000256" key="1">
    <source>
        <dbReference type="SAM" id="Phobius"/>
    </source>
</evidence>
<evidence type="ECO:0000313" key="2">
    <source>
        <dbReference type="EMBL" id="GIO29655.1"/>
    </source>
</evidence>
<organism evidence="2 3">
    <name type="scientific">Paenibacillus albilobatus</name>
    <dbReference type="NCBI Taxonomy" id="2716884"/>
    <lineage>
        <taxon>Bacteria</taxon>
        <taxon>Bacillati</taxon>
        <taxon>Bacillota</taxon>
        <taxon>Bacilli</taxon>
        <taxon>Bacillales</taxon>
        <taxon>Paenibacillaceae</taxon>
        <taxon>Paenibacillus</taxon>
    </lineage>
</organism>
<feature type="transmembrane region" description="Helical" evidence="1">
    <location>
        <begin position="58"/>
        <end position="79"/>
    </location>
</feature>
<dbReference type="EMBL" id="BORQ01000001">
    <property type="protein sequence ID" value="GIO29655.1"/>
    <property type="molecule type" value="Genomic_DNA"/>
</dbReference>
<keyword evidence="1" id="KW-0812">Transmembrane</keyword>
<keyword evidence="1" id="KW-1133">Transmembrane helix</keyword>
<feature type="transmembrane region" description="Helical" evidence="1">
    <location>
        <begin position="191"/>
        <end position="214"/>
    </location>
</feature>
<keyword evidence="1" id="KW-0472">Membrane</keyword>
<name>A0A919XES2_9BACL</name>
<evidence type="ECO:0000313" key="3">
    <source>
        <dbReference type="Proteomes" id="UP000679779"/>
    </source>
</evidence>
<sequence>MMQLLQSDWQRIWKRKKTFASLLIFVAIVLLDCLFLGVQSFGAFDNVSSVPLTAQNFSLFLLKEVSFFLVLIIGPILMIDSFNGEYHGGQLRLVLIRPISILRLFAAKWINLAVIMLLFVAVTFAVGEGFGHLLKPSVDSVVYLNPEQAYGPAGAFIYNLESYGLFLLILLAQLSVTAALCTLLPSPIICYLGWIGVAVGGLYVSDTLGFLLMGMSTVFQWMAGRYVHAFLLPVFGCIFLGFAVTMLWWNRRNWVK</sequence>
<feature type="transmembrane region" description="Helical" evidence="1">
    <location>
        <begin position="20"/>
        <end position="38"/>
    </location>
</feature>
<feature type="transmembrane region" description="Helical" evidence="1">
    <location>
        <begin position="100"/>
        <end position="126"/>
    </location>
</feature>
<protein>
    <submittedName>
        <fullName evidence="2">ABC transporter permease</fullName>
    </submittedName>
</protein>
<feature type="transmembrane region" description="Helical" evidence="1">
    <location>
        <begin position="163"/>
        <end position="184"/>
    </location>
</feature>
<dbReference type="PANTHER" id="PTHR37305:SF1">
    <property type="entry name" value="MEMBRANE PROTEIN"/>
    <property type="match status" value="1"/>
</dbReference>
<dbReference type="Pfam" id="PF12679">
    <property type="entry name" value="ABC2_membrane_2"/>
    <property type="match status" value="1"/>
</dbReference>
<feature type="transmembrane region" description="Helical" evidence="1">
    <location>
        <begin position="226"/>
        <end position="249"/>
    </location>
</feature>
<comment type="caution">
    <text evidence="2">The sequence shown here is derived from an EMBL/GenBank/DDBJ whole genome shotgun (WGS) entry which is preliminary data.</text>
</comment>